<evidence type="ECO:0000313" key="3">
    <source>
        <dbReference type="Proteomes" id="UP001596976"/>
    </source>
</evidence>
<comment type="caution">
    <text evidence="2">The sequence shown here is derived from an EMBL/GenBank/DDBJ whole genome shotgun (WGS) entry which is preliminary data.</text>
</comment>
<evidence type="ECO:0000313" key="2">
    <source>
        <dbReference type="EMBL" id="MFD0944389.1"/>
    </source>
</evidence>
<dbReference type="SUPFAM" id="SSF143422">
    <property type="entry name" value="Transposase IS200-like"/>
    <property type="match status" value="1"/>
</dbReference>
<proteinExistence type="predicted"/>
<name>A0ABW3GZ16_9BACL</name>
<accession>A0ABW3GZ16</accession>
<dbReference type="Proteomes" id="UP001596976">
    <property type="component" value="Unassembled WGS sequence"/>
</dbReference>
<gene>
    <name evidence="2" type="ORF">ACFQ0V_11600</name>
</gene>
<dbReference type="Gene3D" id="3.30.70.1290">
    <property type="entry name" value="Transposase IS200-like"/>
    <property type="match status" value="1"/>
</dbReference>
<keyword evidence="3" id="KW-1185">Reference proteome</keyword>
<dbReference type="EMBL" id="JBHTJF010000036">
    <property type="protein sequence ID" value="MFD0944389.1"/>
    <property type="molecule type" value="Genomic_DNA"/>
</dbReference>
<protein>
    <submittedName>
        <fullName evidence="2">Transposase</fullName>
    </submittedName>
</protein>
<evidence type="ECO:0000259" key="1">
    <source>
        <dbReference type="Pfam" id="PF01797"/>
    </source>
</evidence>
<dbReference type="InterPro" id="IPR002686">
    <property type="entry name" value="Transposase_17"/>
</dbReference>
<dbReference type="InterPro" id="IPR036515">
    <property type="entry name" value="Transposase_17_sf"/>
</dbReference>
<sequence>MAKVLDTTWSDGYFSCSIGNASKETIQQYIQT</sequence>
<feature type="domain" description="Transposase IS200-like" evidence="1">
    <location>
        <begin position="6"/>
        <end position="31"/>
    </location>
</feature>
<dbReference type="RefSeq" id="WP_381013795.1">
    <property type="nucleotide sequence ID" value="NZ_JBHTJF010000036.1"/>
</dbReference>
<dbReference type="Pfam" id="PF01797">
    <property type="entry name" value="Y1_Tnp"/>
    <property type="match status" value="1"/>
</dbReference>
<reference evidence="3" key="1">
    <citation type="journal article" date="2019" name="Int. J. Syst. Evol. Microbiol.">
        <title>The Global Catalogue of Microorganisms (GCM) 10K type strain sequencing project: providing services to taxonomists for standard genome sequencing and annotation.</title>
        <authorList>
            <consortium name="The Broad Institute Genomics Platform"/>
            <consortium name="The Broad Institute Genome Sequencing Center for Infectious Disease"/>
            <person name="Wu L."/>
            <person name="Ma J."/>
        </authorList>
    </citation>
    <scope>NUCLEOTIDE SEQUENCE [LARGE SCALE GENOMIC DNA]</scope>
    <source>
        <strain evidence="3">CCUG 63563</strain>
    </source>
</reference>
<organism evidence="2 3">
    <name type="scientific">Savagea faecisuis</name>
    <dbReference type="NCBI Taxonomy" id="1274803"/>
    <lineage>
        <taxon>Bacteria</taxon>
        <taxon>Bacillati</taxon>
        <taxon>Bacillota</taxon>
        <taxon>Bacilli</taxon>
        <taxon>Bacillales</taxon>
        <taxon>Caryophanaceae</taxon>
        <taxon>Savagea</taxon>
    </lineage>
</organism>